<evidence type="ECO:0000256" key="2">
    <source>
        <dbReference type="ARBA" id="ARBA00022630"/>
    </source>
</evidence>
<dbReference type="InterPro" id="IPR012941">
    <property type="entry name" value="Phe_hydrox_C_dim_dom"/>
</dbReference>
<comment type="similarity">
    <text evidence="1">Belongs to the PheA/TfdB FAD monooxygenase family.</text>
</comment>
<reference evidence="7 8" key="1">
    <citation type="journal article" date="2018" name="Biotechnol. Biofuels">
        <title>Integrative visual omics of the white-rot fungus Polyporus brumalis exposes the biotechnological potential of its oxidative enzymes for delignifying raw plant biomass.</title>
        <authorList>
            <person name="Miyauchi S."/>
            <person name="Rancon A."/>
            <person name="Drula E."/>
            <person name="Hage H."/>
            <person name="Chaduli D."/>
            <person name="Favel A."/>
            <person name="Grisel S."/>
            <person name="Henrissat B."/>
            <person name="Herpoel-Gimbert I."/>
            <person name="Ruiz-Duenas F.J."/>
            <person name="Chevret D."/>
            <person name="Hainaut M."/>
            <person name="Lin J."/>
            <person name="Wang M."/>
            <person name="Pangilinan J."/>
            <person name="Lipzen A."/>
            <person name="Lesage-Meessen L."/>
            <person name="Navarro D."/>
            <person name="Riley R."/>
            <person name="Grigoriev I.V."/>
            <person name="Zhou S."/>
            <person name="Raouche S."/>
            <person name="Rosso M.N."/>
        </authorList>
    </citation>
    <scope>NUCLEOTIDE SEQUENCE [LARGE SCALE GENOMIC DNA]</scope>
    <source>
        <strain evidence="7 8">BRFM 1820</strain>
    </source>
</reference>
<evidence type="ECO:0000259" key="5">
    <source>
        <dbReference type="Pfam" id="PF01494"/>
    </source>
</evidence>
<keyword evidence="4" id="KW-0560">Oxidoreductase</keyword>
<dbReference type="SUPFAM" id="SSF54373">
    <property type="entry name" value="FAD-linked reductases, C-terminal domain"/>
    <property type="match status" value="1"/>
</dbReference>
<dbReference type="AlphaFoldDB" id="A0A371DFD8"/>
<dbReference type="InterPro" id="IPR038220">
    <property type="entry name" value="PHOX_C_sf"/>
</dbReference>
<dbReference type="OrthoDB" id="1716816at2759"/>
<dbReference type="Gene3D" id="3.40.30.20">
    <property type="match status" value="1"/>
</dbReference>
<dbReference type="Gene3D" id="3.50.50.60">
    <property type="entry name" value="FAD/NAD(P)-binding domain"/>
    <property type="match status" value="1"/>
</dbReference>
<organism evidence="7 8">
    <name type="scientific">Lentinus brumalis</name>
    <dbReference type="NCBI Taxonomy" id="2498619"/>
    <lineage>
        <taxon>Eukaryota</taxon>
        <taxon>Fungi</taxon>
        <taxon>Dikarya</taxon>
        <taxon>Basidiomycota</taxon>
        <taxon>Agaricomycotina</taxon>
        <taxon>Agaricomycetes</taxon>
        <taxon>Polyporales</taxon>
        <taxon>Polyporaceae</taxon>
        <taxon>Lentinus</taxon>
    </lineage>
</organism>
<dbReference type="GO" id="GO:0071949">
    <property type="term" value="F:FAD binding"/>
    <property type="evidence" value="ECO:0007669"/>
    <property type="project" value="InterPro"/>
</dbReference>
<dbReference type="PRINTS" id="PR00420">
    <property type="entry name" value="RNGMNOXGNASE"/>
</dbReference>
<sequence>MSAALTKESEVDVLIIGAGPAGLMCANALAMAGVNVRIIDQRTAKIAAGQADGIQPRTIEVFQSYGIGERLIREGNQMHMAAFYNPSPSGGIEASYGGTRRTDRAPDVSAPNARYPFEITLHQGAIEAIFLDSMKAHGVVVERPIIPTSLELSKSEEELKDPNARPVKVTLKYLEPPEGQSDSEVVHAKFVLGADGAHSWVRKALGITLDGEQTNYIWGVVDMVPDTDFPDIRCKCAIHSNNGSCMIIPREGDLIRLYIQLSDGDVVDPNTGRVDKSKMGPEKLLQVAKKSFHPFEINRSGEIDWWTLYIIGQRVAAQFSVHERVFIAGDACHTHSPKAGKSGQGMNASMNDTHNLAWKLTHVLRGWADISLLKTYEFERRKYAQDLIDFDKKFSRLFSGKPRTEENQDGVAHEEFLEAFQTFGLFTSGIGVHYEPSPITANQHQSCASNLIVGERVIPHVFVRAADARPYEIQDLLPSDTRFKVLVFAGNTADQEQAARVNALAENMGKPEGFLKRFGKGEHGKVFDILAISSAPKQVTNYTDLPRLFRPHWSKVLLDDTDMYARVGGGGYEAYGIDKQRGAVVVVRPDGYVGVVAPFERVDDVNAYFASFMADV</sequence>
<dbReference type="Gene3D" id="3.30.9.10">
    <property type="entry name" value="D-Amino Acid Oxidase, subunit A, domain 2"/>
    <property type="match status" value="1"/>
</dbReference>
<feature type="domain" description="FAD-binding" evidence="5">
    <location>
        <begin position="10"/>
        <end position="390"/>
    </location>
</feature>
<dbReference type="InterPro" id="IPR002938">
    <property type="entry name" value="FAD-bd"/>
</dbReference>
<dbReference type="PANTHER" id="PTHR43004">
    <property type="entry name" value="TRK SYSTEM POTASSIUM UPTAKE PROTEIN"/>
    <property type="match status" value="1"/>
</dbReference>
<dbReference type="EMBL" id="KZ857395">
    <property type="protein sequence ID" value="RDX51265.1"/>
    <property type="molecule type" value="Genomic_DNA"/>
</dbReference>
<dbReference type="Proteomes" id="UP000256964">
    <property type="component" value="Unassembled WGS sequence"/>
</dbReference>
<evidence type="ECO:0008006" key="9">
    <source>
        <dbReference type="Google" id="ProtNLM"/>
    </source>
</evidence>
<evidence type="ECO:0000256" key="3">
    <source>
        <dbReference type="ARBA" id="ARBA00022827"/>
    </source>
</evidence>
<dbReference type="InterPro" id="IPR036188">
    <property type="entry name" value="FAD/NAD-bd_sf"/>
</dbReference>
<proteinExistence type="inferred from homology"/>
<feature type="domain" description="Phenol hydroxylase-like C-terminal dimerisation" evidence="6">
    <location>
        <begin position="432"/>
        <end position="614"/>
    </location>
</feature>
<keyword evidence="8" id="KW-1185">Reference proteome</keyword>
<dbReference type="Pfam" id="PF01494">
    <property type="entry name" value="FAD_binding_3"/>
    <property type="match status" value="1"/>
</dbReference>
<dbReference type="Pfam" id="PF07976">
    <property type="entry name" value="Phe_hydrox_dim"/>
    <property type="match status" value="1"/>
</dbReference>
<evidence type="ECO:0000256" key="1">
    <source>
        <dbReference type="ARBA" id="ARBA00007801"/>
    </source>
</evidence>
<evidence type="ECO:0000256" key="4">
    <source>
        <dbReference type="ARBA" id="ARBA00023002"/>
    </source>
</evidence>
<protein>
    <recommendedName>
        <fullName evidence="9">Phenol 2-monooxygenase</fullName>
    </recommendedName>
</protein>
<evidence type="ECO:0000259" key="6">
    <source>
        <dbReference type="Pfam" id="PF07976"/>
    </source>
</evidence>
<name>A0A371DFD8_9APHY</name>
<accession>A0A371DFD8</accession>
<dbReference type="InterPro" id="IPR036249">
    <property type="entry name" value="Thioredoxin-like_sf"/>
</dbReference>
<keyword evidence="3" id="KW-0274">FAD</keyword>
<dbReference type="SUPFAM" id="SSF51905">
    <property type="entry name" value="FAD/NAD(P)-binding domain"/>
    <property type="match status" value="1"/>
</dbReference>
<dbReference type="PANTHER" id="PTHR43004:SF20">
    <property type="entry name" value="2-MONOOXYGENASE, PUTATIVE (AFU_ORTHOLOGUE AFUA_1G13660)-RELATED"/>
    <property type="match status" value="1"/>
</dbReference>
<keyword evidence="2" id="KW-0285">Flavoprotein</keyword>
<dbReference type="SUPFAM" id="SSF52833">
    <property type="entry name" value="Thioredoxin-like"/>
    <property type="match status" value="1"/>
</dbReference>
<dbReference type="CDD" id="cd02979">
    <property type="entry name" value="PHOX_C"/>
    <property type="match status" value="1"/>
</dbReference>
<evidence type="ECO:0000313" key="8">
    <source>
        <dbReference type="Proteomes" id="UP000256964"/>
    </source>
</evidence>
<dbReference type="STRING" id="139420.A0A371DFD8"/>
<evidence type="ECO:0000313" key="7">
    <source>
        <dbReference type="EMBL" id="RDX51265.1"/>
    </source>
</evidence>
<dbReference type="GO" id="GO:0016709">
    <property type="term" value="F:oxidoreductase activity, acting on paired donors, with incorporation or reduction of molecular oxygen, NAD(P)H as one donor, and incorporation of one atom of oxygen"/>
    <property type="evidence" value="ECO:0007669"/>
    <property type="project" value="UniProtKB-ARBA"/>
</dbReference>
<dbReference type="InterPro" id="IPR050641">
    <property type="entry name" value="RIFMO-like"/>
</dbReference>
<gene>
    <name evidence="7" type="ORF">OH76DRAFT_1435756</name>
</gene>